<name>A0A9Q8UV09_PASFU</name>
<accession>A0A9Q8UV09</accession>
<organism evidence="2 3">
    <name type="scientific">Passalora fulva</name>
    <name type="common">Tomato leaf mold</name>
    <name type="synonym">Cladosporium fulvum</name>
    <dbReference type="NCBI Taxonomy" id="5499"/>
    <lineage>
        <taxon>Eukaryota</taxon>
        <taxon>Fungi</taxon>
        <taxon>Dikarya</taxon>
        <taxon>Ascomycota</taxon>
        <taxon>Pezizomycotina</taxon>
        <taxon>Dothideomycetes</taxon>
        <taxon>Dothideomycetidae</taxon>
        <taxon>Mycosphaerellales</taxon>
        <taxon>Mycosphaerellaceae</taxon>
        <taxon>Fulvia</taxon>
    </lineage>
</organism>
<dbReference type="Proteomes" id="UP000756132">
    <property type="component" value="Chromosome 11"/>
</dbReference>
<feature type="region of interest" description="Disordered" evidence="1">
    <location>
        <begin position="1"/>
        <end position="26"/>
    </location>
</feature>
<protein>
    <submittedName>
        <fullName evidence="2">Uncharacterized protein</fullName>
    </submittedName>
</protein>
<evidence type="ECO:0000256" key="1">
    <source>
        <dbReference type="SAM" id="MobiDB-lite"/>
    </source>
</evidence>
<feature type="compositionally biased region" description="Basic and acidic residues" evidence="1">
    <location>
        <begin position="1"/>
        <end position="11"/>
    </location>
</feature>
<proteinExistence type="predicted"/>
<dbReference type="KEGG" id="ffu:CLAFUR5_13108"/>
<gene>
    <name evidence="2" type="ORF">CLAFUR5_13108</name>
</gene>
<dbReference type="OrthoDB" id="3648309at2759"/>
<dbReference type="RefSeq" id="XP_047767882.1">
    <property type="nucleotide sequence ID" value="XM_047912256.1"/>
</dbReference>
<reference evidence="2" key="1">
    <citation type="submission" date="2021-12" db="EMBL/GenBank/DDBJ databases">
        <authorList>
            <person name="Zaccaron A."/>
            <person name="Stergiopoulos I."/>
        </authorList>
    </citation>
    <scope>NUCLEOTIDE SEQUENCE</scope>
    <source>
        <strain evidence="2">Race5_Kim</strain>
    </source>
</reference>
<dbReference type="GeneID" id="71992986"/>
<sequence length="88" mass="9894">MATVDRKDEYGTAKYDVNGQDQMDLHPNDSQDNALRKIRTAGSVAIPPELFEKLYLNPESKVKDLCGLGGFLLSLTPLSCYLMDWRNT</sequence>
<dbReference type="AlphaFoldDB" id="A0A9Q8UV09"/>
<evidence type="ECO:0000313" key="3">
    <source>
        <dbReference type="Proteomes" id="UP000756132"/>
    </source>
</evidence>
<dbReference type="EMBL" id="CP090173">
    <property type="protein sequence ID" value="UJO23516.1"/>
    <property type="molecule type" value="Genomic_DNA"/>
</dbReference>
<keyword evidence="3" id="KW-1185">Reference proteome</keyword>
<evidence type="ECO:0000313" key="2">
    <source>
        <dbReference type="EMBL" id="UJO23516.1"/>
    </source>
</evidence>
<reference evidence="2" key="2">
    <citation type="journal article" date="2022" name="Microb. Genom.">
        <title>A chromosome-scale genome assembly of the tomato pathogen Cladosporium fulvum reveals a compartmentalized genome architecture and the presence of a dispensable chromosome.</title>
        <authorList>
            <person name="Zaccaron A.Z."/>
            <person name="Chen L.H."/>
            <person name="Samaras A."/>
            <person name="Stergiopoulos I."/>
        </authorList>
    </citation>
    <scope>NUCLEOTIDE SEQUENCE</scope>
    <source>
        <strain evidence="2">Race5_Kim</strain>
    </source>
</reference>